<proteinExistence type="predicted"/>
<dbReference type="Pfam" id="PF04970">
    <property type="entry name" value="LRAT"/>
    <property type="match status" value="1"/>
</dbReference>
<organism evidence="3 4">
    <name type="scientific">Panagrolaimus davidi</name>
    <dbReference type="NCBI Taxonomy" id="227884"/>
    <lineage>
        <taxon>Eukaryota</taxon>
        <taxon>Metazoa</taxon>
        <taxon>Ecdysozoa</taxon>
        <taxon>Nematoda</taxon>
        <taxon>Chromadorea</taxon>
        <taxon>Rhabditida</taxon>
        <taxon>Tylenchina</taxon>
        <taxon>Panagrolaimomorpha</taxon>
        <taxon>Panagrolaimoidea</taxon>
        <taxon>Panagrolaimidae</taxon>
        <taxon>Panagrolaimus</taxon>
    </lineage>
</organism>
<protein>
    <submittedName>
        <fullName evidence="4">LRAT domain-containing protein</fullName>
    </submittedName>
</protein>
<dbReference type="WBParaSite" id="PDA_v2.g15970.t1">
    <property type="protein sequence ID" value="PDA_v2.g15970.t1"/>
    <property type="gene ID" value="PDA_v2.g15970"/>
</dbReference>
<accession>A0A914PCU6</accession>
<dbReference type="Proteomes" id="UP000887578">
    <property type="component" value="Unplaced"/>
</dbReference>
<evidence type="ECO:0000256" key="1">
    <source>
        <dbReference type="SAM" id="MobiDB-lite"/>
    </source>
</evidence>
<keyword evidence="3" id="KW-1185">Reference proteome</keyword>
<feature type="domain" description="LRAT" evidence="2">
    <location>
        <begin position="132"/>
        <end position="257"/>
    </location>
</feature>
<reference evidence="4" key="1">
    <citation type="submission" date="2022-11" db="UniProtKB">
        <authorList>
            <consortium name="WormBaseParasite"/>
        </authorList>
    </citation>
    <scope>IDENTIFICATION</scope>
</reference>
<dbReference type="InterPro" id="IPR007053">
    <property type="entry name" value="LRAT_dom"/>
</dbReference>
<feature type="compositionally biased region" description="Basic and acidic residues" evidence="1">
    <location>
        <begin position="288"/>
        <end position="297"/>
    </location>
</feature>
<feature type="region of interest" description="Disordered" evidence="1">
    <location>
        <begin position="286"/>
        <end position="312"/>
    </location>
</feature>
<evidence type="ECO:0000259" key="2">
    <source>
        <dbReference type="Pfam" id="PF04970"/>
    </source>
</evidence>
<name>A0A914PCU6_9BILA</name>
<dbReference type="AlphaFoldDB" id="A0A914PCU6"/>
<sequence length="312" mass="36365">MEEEINDYNPQEFCEHIESVLQNEWMGDEIVEERIWGETPLKQHFVFVISKFLWYAVRLIVDEEYRNFKVTRESEVFSDGVLCKEEFWTLENARKYAKEKCKNLEKGEFGSIFSYRIRKLPLDVIERFEEYLKPGDHIQRNLDGFLPLANHEGVYIGDGLIAHINTEKSTTMAKTILTEKLEAHARIDPFQGFLSPENQEVRIVVHCLRRRSRKDIRAIAHRLADNDVTPEERYDSGDYHFTKQNCQHFASYCVLGEQWMTDNDPFFNKIIIKAANLIGSAAASKIMSGEREKRSESESPGTSIEIVRDDDA</sequence>
<evidence type="ECO:0000313" key="4">
    <source>
        <dbReference type="WBParaSite" id="PDA_v2.g15970.t1"/>
    </source>
</evidence>
<evidence type="ECO:0000313" key="3">
    <source>
        <dbReference type="Proteomes" id="UP000887578"/>
    </source>
</evidence>
<dbReference type="Gene3D" id="3.90.1720.10">
    <property type="entry name" value="endopeptidase domain like (from Nostoc punctiforme)"/>
    <property type="match status" value="1"/>
</dbReference>